<dbReference type="GeneID" id="14206818"/>
<proteinExistence type="predicted"/>
<organism evidence="1 2">
    <name type="scientific">Natronobacterium gregoryi</name>
    <dbReference type="NCBI Taxonomy" id="44930"/>
    <lineage>
        <taxon>Archaea</taxon>
        <taxon>Methanobacteriati</taxon>
        <taxon>Methanobacteriota</taxon>
        <taxon>Stenosarchaea group</taxon>
        <taxon>Halobacteria</taxon>
        <taxon>Halobacteriales</taxon>
        <taxon>Natrialbaceae</taxon>
        <taxon>Natronobacterium</taxon>
    </lineage>
</organism>
<name>A0A1I3QEP1_9EURY</name>
<protein>
    <submittedName>
        <fullName evidence="1">Uncharacterized protein</fullName>
    </submittedName>
</protein>
<dbReference type="Proteomes" id="UP000182829">
    <property type="component" value="Unassembled WGS sequence"/>
</dbReference>
<evidence type="ECO:0000313" key="2">
    <source>
        <dbReference type="Proteomes" id="UP000182829"/>
    </source>
</evidence>
<evidence type="ECO:0000313" key="1">
    <source>
        <dbReference type="EMBL" id="SFJ32633.1"/>
    </source>
</evidence>
<reference evidence="1 2" key="1">
    <citation type="submission" date="2016-10" db="EMBL/GenBank/DDBJ databases">
        <authorList>
            <person name="de Groot N.N."/>
        </authorList>
    </citation>
    <scope>NUCLEOTIDE SEQUENCE [LARGE SCALE GENOMIC DNA]</scope>
    <source>
        <strain evidence="1 2">SP2</strain>
    </source>
</reference>
<gene>
    <name evidence="1" type="ORF">SAMN05443661_12222</name>
</gene>
<dbReference type="EMBL" id="FORO01000022">
    <property type="protein sequence ID" value="SFJ32633.1"/>
    <property type="molecule type" value="Genomic_DNA"/>
</dbReference>
<dbReference type="RefSeq" id="WP_005581159.1">
    <property type="nucleotide sequence ID" value="NZ_FORO01000022.1"/>
</dbReference>
<dbReference type="AlphaFoldDB" id="A0A1I3QEP1"/>
<accession>A0A1I3QEP1</accession>
<dbReference type="OrthoDB" id="295069at2157"/>
<sequence length="67" mass="7553">MPIENLLPEFLQPSETVDENGVLRECRHCGSKFDEPVDRCRVCDSSEIATYEFVGDEDGEEEEGEGD</sequence>